<dbReference type="Proteomes" id="UP000266005">
    <property type="component" value="Unassembled WGS sequence"/>
</dbReference>
<name>A0A399SJ15_9BACT</name>
<reference evidence="2" key="1">
    <citation type="submission" date="2018-08" db="EMBL/GenBank/DDBJ databases">
        <title>Mucilaginibacter sp. MYSH2.</title>
        <authorList>
            <person name="Seo T."/>
        </authorList>
    </citation>
    <scope>NUCLEOTIDE SEQUENCE [LARGE SCALE GENOMIC DNA]</scope>
    <source>
        <strain evidence="2">KIRAN</strain>
    </source>
</reference>
<protein>
    <submittedName>
        <fullName evidence="1">DUF4920 domain-containing protein</fullName>
    </submittedName>
</protein>
<accession>A0A399SJ15</accession>
<dbReference type="Pfam" id="PF16267">
    <property type="entry name" value="DUF4920"/>
    <property type="match status" value="1"/>
</dbReference>
<dbReference type="EMBL" id="QWGE01000002">
    <property type="protein sequence ID" value="RIJ42112.1"/>
    <property type="molecule type" value="Genomic_DNA"/>
</dbReference>
<gene>
    <name evidence="1" type="ORF">D1627_07610</name>
</gene>
<proteinExistence type="predicted"/>
<comment type="caution">
    <text evidence="1">The sequence shown here is derived from an EMBL/GenBank/DDBJ whole genome shotgun (WGS) entry which is preliminary data.</text>
</comment>
<dbReference type="OrthoDB" id="129527at2"/>
<evidence type="ECO:0000313" key="2">
    <source>
        <dbReference type="Proteomes" id="UP000266005"/>
    </source>
</evidence>
<keyword evidence="2" id="KW-1185">Reference proteome</keyword>
<dbReference type="AlphaFoldDB" id="A0A399SJ15"/>
<evidence type="ECO:0000313" key="1">
    <source>
        <dbReference type="EMBL" id="RIJ42112.1"/>
    </source>
</evidence>
<dbReference type="InterPro" id="IPR032577">
    <property type="entry name" value="DUF4920"/>
</dbReference>
<organism evidence="1 2">
    <name type="scientific">Pontibacter oryzae</name>
    <dbReference type="NCBI Taxonomy" id="2304593"/>
    <lineage>
        <taxon>Bacteria</taxon>
        <taxon>Pseudomonadati</taxon>
        <taxon>Bacteroidota</taxon>
        <taxon>Cytophagia</taxon>
        <taxon>Cytophagales</taxon>
        <taxon>Hymenobacteraceae</taxon>
        <taxon>Pontibacter</taxon>
    </lineage>
</organism>
<sequence>MASILYSCQQNTASTESAAAETSAEALATTYGADFAPGEDIIAADQLLKALAGKDSVETTVQAVINESCQAKGCWMDVKLGNSETMKVTFKDYGFFLPVEDLTGREVIFRGTAKREMISVEDQRHFAKDAGKSEEEIALITEPREEFRFVADGVKLKQ</sequence>